<protein>
    <submittedName>
        <fullName evidence="1">Uncharacterized protein</fullName>
    </submittedName>
</protein>
<dbReference type="EMBL" id="ASHM01063783">
    <property type="protein sequence ID" value="PNX90722.1"/>
    <property type="molecule type" value="Genomic_DNA"/>
</dbReference>
<dbReference type="Proteomes" id="UP000236291">
    <property type="component" value="Unassembled WGS sequence"/>
</dbReference>
<reference evidence="1 2" key="1">
    <citation type="journal article" date="2014" name="Am. J. Bot.">
        <title>Genome assembly and annotation for red clover (Trifolium pratense; Fabaceae).</title>
        <authorList>
            <person name="Istvanek J."/>
            <person name="Jaros M."/>
            <person name="Krenek A."/>
            <person name="Repkova J."/>
        </authorList>
    </citation>
    <scope>NUCLEOTIDE SEQUENCE [LARGE SCALE GENOMIC DNA]</scope>
    <source>
        <strain evidence="2">cv. Tatra</strain>
        <tissue evidence="1">Young leaves</tissue>
    </source>
</reference>
<organism evidence="1 2">
    <name type="scientific">Trifolium pratense</name>
    <name type="common">Red clover</name>
    <dbReference type="NCBI Taxonomy" id="57577"/>
    <lineage>
        <taxon>Eukaryota</taxon>
        <taxon>Viridiplantae</taxon>
        <taxon>Streptophyta</taxon>
        <taxon>Embryophyta</taxon>
        <taxon>Tracheophyta</taxon>
        <taxon>Spermatophyta</taxon>
        <taxon>Magnoliopsida</taxon>
        <taxon>eudicotyledons</taxon>
        <taxon>Gunneridae</taxon>
        <taxon>Pentapetalae</taxon>
        <taxon>rosids</taxon>
        <taxon>fabids</taxon>
        <taxon>Fabales</taxon>
        <taxon>Fabaceae</taxon>
        <taxon>Papilionoideae</taxon>
        <taxon>50 kb inversion clade</taxon>
        <taxon>NPAAA clade</taxon>
        <taxon>Hologalegina</taxon>
        <taxon>IRL clade</taxon>
        <taxon>Trifolieae</taxon>
        <taxon>Trifolium</taxon>
    </lineage>
</organism>
<name>A0A2K3MIW4_TRIPR</name>
<sequence>MAAPKLLFDGPSFDLGIEQEISQPLFDGPSFNLGIEDMENNQQVKKTESTEIEFASKEMNENHGLNLEIVEPYDGGFLDLNRSVFDLNKFPNDGLEFGFAHEELNKEFHNMLKIFLDSVY</sequence>
<proteinExistence type="predicted"/>
<reference evidence="1 2" key="2">
    <citation type="journal article" date="2017" name="Front. Plant Sci.">
        <title>Gene Classification and Mining of Molecular Markers Useful in Red Clover (Trifolium pratense) Breeding.</title>
        <authorList>
            <person name="Istvanek J."/>
            <person name="Dluhosova J."/>
            <person name="Dluhos P."/>
            <person name="Patkova L."/>
            <person name="Nedelnik J."/>
            <person name="Repkova J."/>
        </authorList>
    </citation>
    <scope>NUCLEOTIDE SEQUENCE [LARGE SCALE GENOMIC DNA]</scope>
    <source>
        <strain evidence="2">cv. Tatra</strain>
        <tissue evidence="1">Young leaves</tissue>
    </source>
</reference>
<dbReference type="AlphaFoldDB" id="A0A2K3MIW4"/>
<gene>
    <name evidence="1" type="ORF">L195_g046847</name>
</gene>
<evidence type="ECO:0000313" key="2">
    <source>
        <dbReference type="Proteomes" id="UP000236291"/>
    </source>
</evidence>
<evidence type="ECO:0000313" key="1">
    <source>
        <dbReference type="EMBL" id="PNX90722.1"/>
    </source>
</evidence>
<comment type="caution">
    <text evidence="1">The sequence shown here is derived from an EMBL/GenBank/DDBJ whole genome shotgun (WGS) entry which is preliminary data.</text>
</comment>
<accession>A0A2K3MIW4</accession>